<evidence type="ECO:0000313" key="2">
    <source>
        <dbReference type="EMBL" id="KAH1108282.1"/>
    </source>
</evidence>
<dbReference type="AlphaFoldDB" id="A0A9D4AC12"/>
<accession>A0A9D4AC12</accession>
<keyword evidence="1" id="KW-1133">Transmembrane helix</keyword>
<organism evidence="2 3">
    <name type="scientific">Gossypium stocksii</name>
    <dbReference type="NCBI Taxonomy" id="47602"/>
    <lineage>
        <taxon>Eukaryota</taxon>
        <taxon>Viridiplantae</taxon>
        <taxon>Streptophyta</taxon>
        <taxon>Embryophyta</taxon>
        <taxon>Tracheophyta</taxon>
        <taxon>Spermatophyta</taxon>
        <taxon>Magnoliopsida</taxon>
        <taxon>eudicotyledons</taxon>
        <taxon>Gunneridae</taxon>
        <taxon>Pentapetalae</taxon>
        <taxon>rosids</taxon>
        <taxon>malvids</taxon>
        <taxon>Malvales</taxon>
        <taxon>Malvaceae</taxon>
        <taxon>Malvoideae</taxon>
        <taxon>Gossypium</taxon>
    </lineage>
</organism>
<dbReference type="Proteomes" id="UP000828251">
    <property type="component" value="Unassembled WGS sequence"/>
</dbReference>
<name>A0A9D4AC12_9ROSI</name>
<evidence type="ECO:0000313" key="3">
    <source>
        <dbReference type="Proteomes" id="UP000828251"/>
    </source>
</evidence>
<dbReference type="EMBL" id="JAIQCV010000004">
    <property type="protein sequence ID" value="KAH1108282.1"/>
    <property type="molecule type" value="Genomic_DNA"/>
</dbReference>
<reference evidence="2 3" key="1">
    <citation type="journal article" date="2021" name="Plant Biotechnol. J.">
        <title>Multi-omics assisted identification of the key and species-specific regulatory components of drought-tolerant mechanisms in Gossypium stocksii.</title>
        <authorList>
            <person name="Yu D."/>
            <person name="Ke L."/>
            <person name="Zhang D."/>
            <person name="Wu Y."/>
            <person name="Sun Y."/>
            <person name="Mei J."/>
            <person name="Sun J."/>
            <person name="Sun Y."/>
        </authorList>
    </citation>
    <scope>NUCLEOTIDE SEQUENCE [LARGE SCALE GENOMIC DNA]</scope>
    <source>
        <strain evidence="3">cv. E1</strain>
        <tissue evidence="2">Leaf</tissue>
    </source>
</reference>
<feature type="transmembrane region" description="Helical" evidence="1">
    <location>
        <begin position="45"/>
        <end position="64"/>
    </location>
</feature>
<gene>
    <name evidence="2" type="ORF">J1N35_012050</name>
</gene>
<keyword evidence="1" id="KW-0472">Membrane</keyword>
<keyword evidence="3" id="KW-1185">Reference proteome</keyword>
<proteinExistence type="predicted"/>
<protein>
    <submittedName>
        <fullName evidence="2">Uncharacterized protein</fullName>
    </submittedName>
</protein>
<sequence length="118" mass="13103">MGVVATTISTSPSERPLYILIGDKVQSKCRDRFIIGSNPKKATDVYTTSCIVAPYIYIFCMYVFRVTSVPIILRPNADVNVDTNVKTNADIYTDTNVVMNFSINAHINIDISGFCDII</sequence>
<keyword evidence="1" id="KW-0812">Transmembrane</keyword>
<evidence type="ECO:0000256" key="1">
    <source>
        <dbReference type="SAM" id="Phobius"/>
    </source>
</evidence>
<comment type="caution">
    <text evidence="2">The sequence shown here is derived from an EMBL/GenBank/DDBJ whole genome shotgun (WGS) entry which is preliminary data.</text>
</comment>